<evidence type="ECO:0000256" key="1">
    <source>
        <dbReference type="SAM" id="MobiDB-lite"/>
    </source>
</evidence>
<feature type="compositionally biased region" description="Basic and acidic residues" evidence="1">
    <location>
        <begin position="1400"/>
        <end position="1410"/>
    </location>
</feature>
<dbReference type="Proteomes" id="UP000626148">
    <property type="component" value="Unassembled WGS sequence"/>
</dbReference>
<dbReference type="SUPFAM" id="SSF49899">
    <property type="entry name" value="Concanavalin A-like lectins/glucanases"/>
    <property type="match status" value="1"/>
</dbReference>
<keyword evidence="4" id="KW-1185">Reference proteome</keyword>
<feature type="signal peptide" evidence="2">
    <location>
        <begin position="1"/>
        <end position="22"/>
    </location>
</feature>
<feature type="region of interest" description="Disordered" evidence="1">
    <location>
        <begin position="1400"/>
        <end position="1419"/>
    </location>
</feature>
<protein>
    <recommendedName>
        <fullName evidence="5">Big-1 domain-containing protein</fullName>
    </recommendedName>
</protein>
<dbReference type="EMBL" id="BMXR01000005">
    <property type="protein sequence ID" value="GGX56066.1"/>
    <property type="molecule type" value="Genomic_DNA"/>
</dbReference>
<dbReference type="RefSeq" id="WP_194523970.1">
    <property type="nucleotide sequence ID" value="NZ_BMXR01000005.1"/>
</dbReference>
<evidence type="ECO:0008006" key="5">
    <source>
        <dbReference type="Google" id="ProtNLM"/>
    </source>
</evidence>
<dbReference type="SUPFAM" id="SSF49373">
    <property type="entry name" value="Invasin/intimin cell-adhesion fragments"/>
    <property type="match status" value="1"/>
</dbReference>
<evidence type="ECO:0000256" key="2">
    <source>
        <dbReference type="SAM" id="SignalP"/>
    </source>
</evidence>
<dbReference type="Gene3D" id="2.60.120.200">
    <property type="match status" value="1"/>
</dbReference>
<proteinExistence type="predicted"/>
<dbReference type="Gene3D" id="2.60.40.10">
    <property type="entry name" value="Immunoglobulins"/>
    <property type="match status" value="1"/>
</dbReference>
<feature type="chain" id="PRO_5036719471" description="Big-1 domain-containing protein" evidence="2">
    <location>
        <begin position="23"/>
        <end position="2292"/>
    </location>
</feature>
<gene>
    <name evidence="3" type="ORF">GCM10007392_24820</name>
</gene>
<accession>A0A918K9Y1</accession>
<comment type="caution">
    <text evidence="3">The sequence shown here is derived from an EMBL/GenBank/DDBJ whole genome shotgun (WGS) entry which is preliminary data.</text>
</comment>
<evidence type="ECO:0000313" key="4">
    <source>
        <dbReference type="Proteomes" id="UP000626148"/>
    </source>
</evidence>
<evidence type="ECO:0000313" key="3">
    <source>
        <dbReference type="EMBL" id="GGX56066.1"/>
    </source>
</evidence>
<dbReference type="InterPro" id="IPR013783">
    <property type="entry name" value="Ig-like_fold"/>
</dbReference>
<reference evidence="3" key="2">
    <citation type="submission" date="2020-09" db="EMBL/GenBank/DDBJ databases">
        <authorList>
            <person name="Sun Q."/>
            <person name="Kim S."/>
        </authorList>
    </citation>
    <scope>NUCLEOTIDE SEQUENCE</scope>
    <source>
        <strain evidence="3">KCTC 22169</strain>
    </source>
</reference>
<sequence length="2292" mass="253516">MTRIATALIATVLSASSTGALAFGLAGIMNQPDPSWGFINNRQFVNGYVYTRGIYKNENGYPVYVVYDDSGKEISEIGSLDPNGPYANSRIMAASEYQSYIDQYEADLAQFRETYPNTPDPELLTVEQYEDRISNLTTSVEPAEPWKGTESDKSLLAGTISVLARPESLLYTPESPYLMRQYPIDMTDAQTIFGGSGSLILSEDGKVLYTSEHRIALRAVFYEDINTGEFDPGVFVSSAKKYSGVNPKLTNPIQGIPLTSGMGSQGAGTTNDIGQYSMMIMATPCPTFFYQYNESIEGWIPYRSFNPDITGAYLYPIIRTFNFVCNGMATYSFQPGINPPLSLDFPIDVNILTGSIRMPSVQLGSDGDTPSYDLEIPESFTRTKADFYDFDLDGESDTTYCGEQNDEGDFVVNPDCQTATVQGVYLSSAENDPEAEGCSEDPSASICQPNFMRIMDFEREDKDKALVSQLSPEHMKDTDLFVIRQSNGQLIAQRQGLKDDEEAYEPAGGDGLSDNDINLVQGELRVDYGMVLRGMENLSNQYYSFRAWDDERGFSTWQAKGNMAPELYAHRESDQVRAGETLEVWAINRVTGYIGHADVVVGEDQLQDSFLDTNVSDIELRPPNLKIWAERRYNIEAGMTQGEHRDYLISHEGAGEGDDTYIQLFVEWLDHDGNALPDALKDYGYTGRLAYVSGENSLSDASQAGHARFDIKPGKHVELLRLPGAGLDNLHYYVQVNGIPYNSYDDFSLGLQNRVGDVSFEGTPENNYRPESYVPIKVPLYDEEVTDIQYQAYMKERERLAKEEDFDALEKLPRPIPAYDWVYRPEYQYSVYDLVVDELHRETQNDTDESTIDIYQDSTPTLSSMDDAVSILYELGYSESSPLPSMDGEKQLVFNLGESELDVTLSGNGTLAFDDLSSLSLVEPEDFLTASLYLNSDAGNLLWQYAFEYLIVEPLASGIVVEPHETLYVSADDPVFDWKARLMGYASRKPDVKEPINLRWLVSGEGAMDETVQFNDSNGLFLNRIVMPTTAGSKANLEIDMVGTDMEPIELPTIEVVPGEPHSISYSTTGSLATEAPLTQDFIVTVRDRNGNLVQDGTPVDVFTHNSLELADHDLETSGGKMQFSLQGGPFKGDASVTIKSVDASIEVPVQVRPLNIDLDYPQALGVGQSGQIKVTVTDHEGNAVPNADVVLKSTFAYVGSNVIVTDDQGVATTTITAPQGVRDGELTAMVGMSSYTKTHYSVLDPNSELGNLQADALALVGDQSETGSVSYARYDGSIAEIPYRIEGTVKVKGSQDESVEIELGDVYAPNRALSAAYMMNDLEQGQINNDAGQDALLVQGVKRVNDAMIGQGHSMQWTYNPDVPALMYGDNIPAFTDPTGMAWTAELKLDDIRSRNQRLNQEDSTHPDAGDSPAEIINLGQGGQTLTITDEGTLQLKVRTNAATVELTSDPIQITEWHRIAVTTHSNRLTLWVDDNRYETSLPEFIDYQWTQYDDPLLSRDAALPHDLVVGKGLIGRINGLKFYDHTSQPLIILNGSGEVATVTIDESGEQPILLKSQGLMRPEGSELATQRIAIRSGGSRQYVSLISTSVFTEMAGFYATHLAENAPPIDLAFNGEAPTEEQLSELLRISELSAFDPFGQAPYPWAKTAHAGFGLDFLWDTINFFIPIESIGIVFEQLALLATDPEEFDAMEFTIAAVDVLTIFPPAKPLKAVTKPMQVMMRGIARTNPKFSKHFAGVLGKVMNRAKKGDFDTLWNLLPFLVVVIDLYQDEESRQGLEMIWSSVSSPDDLMAWIDWLGLPGEEWAGEEVPDVEAFASVDDGFVIPGFDKTAYAASGSLARVSSSVIGNTLEQAGKRLDGGDIKNLPKRLSDTVTHIKHVEAQKLRRFVHSPDMIRSVTALGLKGGSRSVRNFLRGKTNARISPAATLAITAYLGWEMSCGKILDAKEDFEADGDEDEYTPPDLGQEEGEVLDYSQMLTTLECGDKGLRGAQNRFHIYRMFGSAFTDAANRYYEEEDIVKEDSKVASNNFLGSGHGALFHLSQVARFQALARAGGLDIKSIEGQRKVWLYVDEDAVDDGDDIVDRGDPEFGSVFYDAYERYVDIVLGDEDSERWVELKSYSCYGNSGKERYWPASFKSQKSSQWDLVKGQTEWPSLHRQFLLDRTASKVGHARLNGTNSIELVSVASEFEWLFQKFKVNKKNTKGKKQDVRNVLLGSVGTADSIRDALSKKPKAARSARERNYDIYMANMDGYISMTDKVRYADLNGLLSDMVALGFDSAVEAIKELPDLD</sequence>
<dbReference type="InterPro" id="IPR013320">
    <property type="entry name" value="ConA-like_dom_sf"/>
</dbReference>
<organism evidence="3 4">
    <name type="scientific">Saccharospirillum salsuginis</name>
    <dbReference type="NCBI Taxonomy" id="418750"/>
    <lineage>
        <taxon>Bacteria</taxon>
        <taxon>Pseudomonadati</taxon>
        <taxon>Pseudomonadota</taxon>
        <taxon>Gammaproteobacteria</taxon>
        <taxon>Oceanospirillales</taxon>
        <taxon>Saccharospirillaceae</taxon>
        <taxon>Saccharospirillum</taxon>
    </lineage>
</organism>
<keyword evidence="2" id="KW-0732">Signal</keyword>
<dbReference type="InterPro" id="IPR008964">
    <property type="entry name" value="Invasin/intimin_cell_adhesion"/>
</dbReference>
<reference evidence="3" key="1">
    <citation type="journal article" date="2014" name="Int. J. Syst. Evol. Microbiol.">
        <title>Complete genome sequence of Corynebacterium casei LMG S-19264T (=DSM 44701T), isolated from a smear-ripened cheese.</title>
        <authorList>
            <consortium name="US DOE Joint Genome Institute (JGI-PGF)"/>
            <person name="Walter F."/>
            <person name="Albersmeier A."/>
            <person name="Kalinowski J."/>
            <person name="Ruckert C."/>
        </authorList>
    </citation>
    <scope>NUCLEOTIDE SEQUENCE</scope>
    <source>
        <strain evidence="3">KCTC 22169</strain>
    </source>
</reference>
<name>A0A918K9Y1_9GAMM</name>